<organism evidence="2 3">
    <name type="scientific">Falco tinnunculus</name>
    <name type="common">Common kestrel</name>
    <dbReference type="NCBI Taxonomy" id="100819"/>
    <lineage>
        <taxon>Eukaryota</taxon>
        <taxon>Metazoa</taxon>
        <taxon>Chordata</taxon>
        <taxon>Craniata</taxon>
        <taxon>Vertebrata</taxon>
        <taxon>Euteleostomi</taxon>
        <taxon>Archelosauria</taxon>
        <taxon>Archosauria</taxon>
        <taxon>Dinosauria</taxon>
        <taxon>Saurischia</taxon>
        <taxon>Theropoda</taxon>
        <taxon>Coelurosauria</taxon>
        <taxon>Aves</taxon>
        <taxon>Neognathae</taxon>
        <taxon>Neoaves</taxon>
        <taxon>Telluraves</taxon>
        <taxon>Australaves</taxon>
        <taxon>Falconiformes</taxon>
        <taxon>Falconidae</taxon>
        <taxon>Falco</taxon>
    </lineage>
</organism>
<protein>
    <submittedName>
        <fullName evidence="2">Uncharacterized protein</fullName>
    </submittedName>
</protein>
<evidence type="ECO:0000313" key="3">
    <source>
        <dbReference type="Proteomes" id="UP000694562"/>
    </source>
</evidence>
<evidence type="ECO:0000313" key="2">
    <source>
        <dbReference type="Ensembl" id="ENSFTIP00000020158.1"/>
    </source>
</evidence>
<sequence length="74" mass="7486">PAGPSSPQYDPGMAAADGDDSLYPIAVLIDELRNEDVQVPGHPNPPPGSPGPAAITRLPLPGCRPAPPGNGGRR</sequence>
<proteinExistence type="predicted"/>
<evidence type="ECO:0000256" key="1">
    <source>
        <dbReference type="SAM" id="MobiDB-lite"/>
    </source>
</evidence>
<reference evidence="2" key="1">
    <citation type="submission" date="2025-08" db="UniProtKB">
        <authorList>
            <consortium name="Ensembl"/>
        </authorList>
    </citation>
    <scope>IDENTIFICATION</scope>
</reference>
<dbReference type="OrthoDB" id="340346at2759"/>
<accession>A0A8C4UZ64</accession>
<dbReference type="AlphaFoldDB" id="A0A8C4UZ64"/>
<reference evidence="2" key="2">
    <citation type="submission" date="2025-09" db="UniProtKB">
        <authorList>
            <consortium name="Ensembl"/>
        </authorList>
    </citation>
    <scope>IDENTIFICATION</scope>
</reference>
<keyword evidence="3" id="KW-1185">Reference proteome</keyword>
<dbReference type="Ensembl" id="ENSFTIT00000020996.1">
    <property type="protein sequence ID" value="ENSFTIP00000020158.1"/>
    <property type="gene ID" value="ENSFTIG00000013163.1"/>
</dbReference>
<feature type="region of interest" description="Disordered" evidence="1">
    <location>
        <begin position="36"/>
        <end position="74"/>
    </location>
</feature>
<name>A0A8C4UZ64_FALTI</name>
<dbReference type="Proteomes" id="UP000694562">
    <property type="component" value="Unplaced"/>
</dbReference>